<feature type="transmembrane region" description="Helical" evidence="1">
    <location>
        <begin position="76"/>
        <end position="100"/>
    </location>
</feature>
<feature type="transmembrane region" description="Helical" evidence="1">
    <location>
        <begin position="20"/>
        <end position="40"/>
    </location>
</feature>
<name>A0A1W1BSG9_9ZZZZ</name>
<protein>
    <submittedName>
        <fullName evidence="2">NnrS protein involved in response to NO</fullName>
    </submittedName>
</protein>
<accession>A0A1W1BSG9</accession>
<sequence length="359" mass="41184">MLLFKGLVASEILSLNYHAYSFIFLMFTPAFLAFLFTTFPRFSATEPIKKELYILIFKGFLGGSILFQLGTLFSTLLFSLGMILTLLSHIGASYILYDIYNSSKMKEKEDQLWILIAMGFGLLSHLIFIISVWVPSLHVFSIEVALYLYMFILIFTIAQRMIPFFSHITIQKHKERLKVIIGLLGLHVMLELIQTDSSFLVDFLLAYLIGKELYRWKLPFPNPNPLVWILHLALFWIPIAFVLEGITNIITLTTHTNFLSLGIHTLTLGFFLTVLIGFGTRVTLGHSGNIMQADRLTTILFYWTQILVLVRILTSLAIANDWNVVVFFDLSITVWVVLFALWGSRFFPVLIFGKKLTNR</sequence>
<gene>
    <name evidence="2" type="ORF">MNB_SV-14-1754</name>
</gene>
<dbReference type="AlphaFoldDB" id="A0A1W1BSG9"/>
<dbReference type="InterPro" id="IPR010266">
    <property type="entry name" value="NnrS"/>
</dbReference>
<feature type="transmembrane region" description="Helical" evidence="1">
    <location>
        <begin position="299"/>
        <end position="320"/>
    </location>
</feature>
<feature type="transmembrane region" description="Helical" evidence="1">
    <location>
        <begin position="52"/>
        <end position="70"/>
    </location>
</feature>
<proteinExistence type="predicted"/>
<feature type="transmembrane region" description="Helical" evidence="1">
    <location>
        <begin position="332"/>
        <end position="353"/>
    </location>
</feature>
<evidence type="ECO:0000313" key="2">
    <source>
        <dbReference type="EMBL" id="SFV56412.1"/>
    </source>
</evidence>
<evidence type="ECO:0000256" key="1">
    <source>
        <dbReference type="SAM" id="Phobius"/>
    </source>
</evidence>
<organism evidence="2">
    <name type="scientific">hydrothermal vent metagenome</name>
    <dbReference type="NCBI Taxonomy" id="652676"/>
    <lineage>
        <taxon>unclassified sequences</taxon>
        <taxon>metagenomes</taxon>
        <taxon>ecological metagenomes</taxon>
    </lineage>
</organism>
<feature type="transmembrane region" description="Helical" evidence="1">
    <location>
        <begin position="226"/>
        <end position="246"/>
    </location>
</feature>
<feature type="transmembrane region" description="Helical" evidence="1">
    <location>
        <begin position="177"/>
        <end position="193"/>
    </location>
</feature>
<dbReference type="Pfam" id="PF05940">
    <property type="entry name" value="NnrS"/>
    <property type="match status" value="1"/>
</dbReference>
<feature type="transmembrane region" description="Helical" evidence="1">
    <location>
        <begin position="258"/>
        <end position="278"/>
    </location>
</feature>
<reference evidence="2" key="1">
    <citation type="submission" date="2016-10" db="EMBL/GenBank/DDBJ databases">
        <authorList>
            <person name="de Groot N.N."/>
        </authorList>
    </citation>
    <scope>NUCLEOTIDE SEQUENCE</scope>
</reference>
<feature type="transmembrane region" description="Helical" evidence="1">
    <location>
        <begin position="112"/>
        <end position="134"/>
    </location>
</feature>
<feature type="transmembrane region" description="Helical" evidence="1">
    <location>
        <begin position="146"/>
        <end position="165"/>
    </location>
</feature>
<keyword evidence="1" id="KW-0472">Membrane</keyword>
<keyword evidence="1" id="KW-0812">Transmembrane</keyword>
<dbReference type="EMBL" id="FPHN01000063">
    <property type="protein sequence ID" value="SFV56412.1"/>
    <property type="molecule type" value="Genomic_DNA"/>
</dbReference>
<keyword evidence="1" id="KW-1133">Transmembrane helix</keyword>